<dbReference type="PRINTS" id="PR00463">
    <property type="entry name" value="EP450I"/>
</dbReference>
<dbReference type="InterPro" id="IPR050182">
    <property type="entry name" value="Cytochrome_P450_fam2"/>
</dbReference>
<evidence type="ECO:0000256" key="5">
    <source>
        <dbReference type="SAM" id="SignalP"/>
    </source>
</evidence>
<evidence type="ECO:0000256" key="4">
    <source>
        <dbReference type="ARBA" id="ARBA00023033"/>
    </source>
</evidence>
<keyword evidence="7" id="KW-1185">Reference proteome</keyword>
<reference evidence="6 7" key="1">
    <citation type="submission" date="2024-08" db="EMBL/GenBank/DDBJ databases">
        <authorList>
            <person name="Cucini C."/>
            <person name="Frati F."/>
        </authorList>
    </citation>
    <scope>NUCLEOTIDE SEQUENCE [LARGE SCALE GENOMIC DNA]</scope>
</reference>
<keyword evidence="4" id="KW-0560">Oxidoreductase</keyword>
<dbReference type="SUPFAM" id="SSF48264">
    <property type="entry name" value="Cytochrome P450"/>
    <property type="match status" value="1"/>
</dbReference>
<dbReference type="EMBL" id="CAXLJM020000004">
    <property type="protein sequence ID" value="CAL8071167.1"/>
    <property type="molecule type" value="Genomic_DNA"/>
</dbReference>
<dbReference type="InterPro" id="IPR001128">
    <property type="entry name" value="Cyt_P450"/>
</dbReference>
<keyword evidence="4" id="KW-0503">Monooxygenase</keyword>
<dbReference type="Pfam" id="PF00067">
    <property type="entry name" value="p450"/>
    <property type="match status" value="1"/>
</dbReference>
<keyword evidence="2" id="KW-0479">Metal-binding</keyword>
<evidence type="ECO:0000256" key="1">
    <source>
        <dbReference type="ARBA" id="ARBA00010617"/>
    </source>
</evidence>
<dbReference type="PRINTS" id="PR00385">
    <property type="entry name" value="P450"/>
</dbReference>
<keyword evidence="5" id="KW-0732">Signal</keyword>
<feature type="signal peptide" evidence="5">
    <location>
        <begin position="1"/>
        <end position="20"/>
    </location>
</feature>
<evidence type="ECO:0008006" key="8">
    <source>
        <dbReference type="Google" id="ProtNLM"/>
    </source>
</evidence>
<feature type="chain" id="PRO_5045745568" description="Farnesoate epoxidase" evidence="5">
    <location>
        <begin position="21"/>
        <end position="491"/>
    </location>
</feature>
<keyword evidence="3" id="KW-0408">Iron</keyword>
<protein>
    <recommendedName>
        <fullName evidence="8">Farnesoate epoxidase</fullName>
    </recommendedName>
</protein>
<evidence type="ECO:0000256" key="3">
    <source>
        <dbReference type="ARBA" id="ARBA00023004"/>
    </source>
</evidence>
<dbReference type="PANTHER" id="PTHR24300">
    <property type="entry name" value="CYTOCHROME P450 508A4-RELATED"/>
    <property type="match status" value="1"/>
</dbReference>
<evidence type="ECO:0000313" key="6">
    <source>
        <dbReference type="EMBL" id="CAL8071167.1"/>
    </source>
</evidence>
<dbReference type="InterPro" id="IPR002401">
    <property type="entry name" value="Cyt_P450_E_grp-I"/>
</dbReference>
<evidence type="ECO:0000313" key="7">
    <source>
        <dbReference type="Proteomes" id="UP001642540"/>
    </source>
</evidence>
<dbReference type="Gene3D" id="1.10.630.10">
    <property type="entry name" value="Cytochrome P450"/>
    <property type="match status" value="1"/>
</dbReference>
<sequence length="491" mass="55939">MIAQLVIFIFLLFILQKIFRKNDSSRLPAGPRSLPLLGNMLDMKRNGHLKLSEWAEQYGPLFTVRIGMTPALVVSDAKLMKELFGHSAATGKFKTITILELAKGSYGVINTEGEIWHEQRQFLIRSLINFGLGKPTMEPWILADVHEAIDWMKKDMDEHGTVEVFKMYKVGVINALSCIVSGERQSKEDQSFCHLVDAMLEAIQYSVKSGLFFLYWLKNIIPEASGYNYLVKTTDDLHDYVEKLFDTHSETFTPGSPRDVIDAYLEQLHNATDPKSSFFGANGKKNAIGAIMEIFEAGLVTTSQTLNWLTLYLTHHPHVQAKLHEEIDRVVGQNRDPSLQDKPKMPYTEAVIQEILRISSVVPLGVLHELVNDIDFHGYLLPKGLLLIPNMYHIHHDKKIWGDAEKFRPERFLNEDESRVIRSDLLVPFQAGKRQCLGEPLAKDVLFLYTAKIYQHFHTLPDPSNPIPNFEYDDGCVLATKPYRVVVKSRC</sequence>
<dbReference type="InterPro" id="IPR036396">
    <property type="entry name" value="Cyt_P450_sf"/>
</dbReference>
<dbReference type="PANTHER" id="PTHR24300:SF403">
    <property type="entry name" value="CYTOCHROME P450 306A1"/>
    <property type="match status" value="1"/>
</dbReference>
<proteinExistence type="inferred from homology"/>
<gene>
    <name evidence="6" type="ORF">ODALV1_LOCUS1591</name>
</gene>
<comment type="caution">
    <text evidence="6">The sequence shown here is derived from an EMBL/GenBank/DDBJ whole genome shotgun (WGS) entry which is preliminary data.</text>
</comment>
<evidence type="ECO:0000256" key="2">
    <source>
        <dbReference type="ARBA" id="ARBA00022723"/>
    </source>
</evidence>
<comment type="similarity">
    <text evidence="1">Belongs to the cytochrome P450 family.</text>
</comment>
<accession>A0ABP1PQN7</accession>
<dbReference type="Proteomes" id="UP001642540">
    <property type="component" value="Unassembled WGS sequence"/>
</dbReference>
<name>A0ABP1PQN7_9HEXA</name>
<organism evidence="6 7">
    <name type="scientific">Orchesella dallaii</name>
    <dbReference type="NCBI Taxonomy" id="48710"/>
    <lineage>
        <taxon>Eukaryota</taxon>
        <taxon>Metazoa</taxon>
        <taxon>Ecdysozoa</taxon>
        <taxon>Arthropoda</taxon>
        <taxon>Hexapoda</taxon>
        <taxon>Collembola</taxon>
        <taxon>Entomobryomorpha</taxon>
        <taxon>Entomobryoidea</taxon>
        <taxon>Orchesellidae</taxon>
        <taxon>Orchesellinae</taxon>
        <taxon>Orchesella</taxon>
    </lineage>
</organism>